<comment type="caution">
    <text evidence="2">The sequence shown here is derived from an EMBL/GenBank/DDBJ whole genome shotgun (WGS) entry which is preliminary data.</text>
</comment>
<dbReference type="Proteomes" id="UP000324629">
    <property type="component" value="Unassembled WGS sequence"/>
</dbReference>
<proteinExistence type="predicted"/>
<protein>
    <recommendedName>
        <fullName evidence="1">Trematode PH-like domain-containing protein</fullName>
    </recommendedName>
</protein>
<name>A0A5J4NH23_9TREM</name>
<organism evidence="2 3">
    <name type="scientific">Paragonimus westermani</name>
    <dbReference type="NCBI Taxonomy" id="34504"/>
    <lineage>
        <taxon>Eukaryota</taxon>
        <taxon>Metazoa</taxon>
        <taxon>Spiralia</taxon>
        <taxon>Lophotrochozoa</taxon>
        <taxon>Platyhelminthes</taxon>
        <taxon>Trematoda</taxon>
        <taxon>Digenea</taxon>
        <taxon>Plagiorchiida</taxon>
        <taxon>Troglotremata</taxon>
        <taxon>Troglotrematidae</taxon>
        <taxon>Paragonimus</taxon>
    </lineage>
</organism>
<keyword evidence="3" id="KW-1185">Reference proteome</keyword>
<evidence type="ECO:0000259" key="1">
    <source>
        <dbReference type="Pfam" id="PF25356"/>
    </source>
</evidence>
<dbReference type="Pfam" id="PF25356">
    <property type="entry name" value="PH_trem"/>
    <property type="match status" value="1"/>
</dbReference>
<sequence>MSRKGNVEHNANINYPVDRKARQVVNKEIQVAQLGRTKVKGAEPFNEVTANSMLEKHLRKKKKAAPANFLVDRIRFTKKGFHEYLSYREIQNFHRFPHHPDKFMLFVVEEKRGRRTYESYRCENPTDVLVVRDLISAAQSDPKRLLQDVGPTRLLSVSSSSSSEYYIENRGVSRMSRPRSVQYIQSELPQQYVYQAVEPVLQTPPTRVVYRSQYSRPPSVEQRIESVRMPSVRSSHIYEPTRSSAPPSDVTYLRSDNINGPQIMDHGPVYMYVSRSRQNLNRNSWSPDNAATRRTNYY</sequence>
<feature type="domain" description="Trematode PH-like" evidence="1">
    <location>
        <begin position="22"/>
        <end position="144"/>
    </location>
</feature>
<evidence type="ECO:0000313" key="3">
    <source>
        <dbReference type="Proteomes" id="UP000324629"/>
    </source>
</evidence>
<gene>
    <name evidence="2" type="ORF">DEA37_0008252</name>
</gene>
<evidence type="ECO:0000313" key="2">
    <source>
        <dbReference type="EMBL" id="KAA3674783.1"/>
    </source>
</evidence>
<reference evidence="2 3" key="1">
    <citation type="journal article" date="2019" name="Gigascience">
        <title>Whole-genome sequence of the oriental lung fluke Paragonimus westermani.</title>
        <authorList>
            <person name="Oey H."/>
            <person name="Zakrzewski M."/>
            <person name="Narain K."/>
            <person name="Devi K.R."/>
            <person name="Agatsuma T."/>
            <person name="Nawaratna S."/>
            <person name="Gobert G.N."/>
            <person name="Jones M.K."/>
            <person name="Ragan M.A."/>
            <person name="McManus D.P."/>
            <person name="Krause L."/>
        </authorList>
    </citation>
    <scope>NUCLEOTIDE SEQUENCE [LARGE SCALE GENOMIC DNA]</scope>
    <source>
        <strain evidence="2 3">IND2009</strain>
    </source>
</reference>
<dbReference type="AlphaFoldDB" id="A0A5J4NH23"/>
<accession>A0A5J4NH23</accession>
<dbReference type="EMBL" id="QNGE01002919">
    <property type="protein sequence ID" value="KAA3674783.1"/>
    <property type="molecule type" value="Genomic_DNA"/>
</dbReference>
<dbReference type="InterPro" id="IPR057376">
    <property type="entry name" value="PH_trem"/>
</dbReference>